<feature type="transmembrane region" description="Helical" evidence="19">
    <location>
        <begin position="883"/>
        <end position="904"/>
    </location>
</feature>
<dbReference type="InterPro" id="IPR032630">
    <property type="entry name" value="P_typ_ATPase_c"/>
</dbReference>
<dbReference type="SUPFAM" id="SSF81653">
    <property type="entry name" value="Calcium ATPase, transduction domain A"/>
    <property type="match status" value="1"/>
</dbReference>
<proteinExistence type="evidence at transcript level"/>
<keyword evidence="9 18" id="KW-0460">Magnesium</keyword>
<keyword evidence="10 19" id="KW-1278">Translocase</keyword>
<keyword evidence="20" id="KW-0175">Coiled coil</keyword>
<evidence type="ECO:0000256" key="20">
    <source>
        <dbReference type="SAM" id="Coils"/>
    </source>
</evidence>
<evidence type="ECO:0000256" key="16">
    <source>
        <dbReference type="PIRSR" id="PIRSR606539-1"/>
    </source>
</evidence>
<feature type="binding site" evidence="17">
    <location>
        <position position="422"/>
    </location>
    <ligand>
        <name>ATP</name>
        <dbReference type="ChEBI" id="CHEBI:30616"/>
    </ligand>
</feature>
<comment type="caution">
    <text evidence="19">Lacks conserved residue(s) required for the propagation of feature annotation.</text>
</comment>
<evidence type="ECO:0000256" key="4">
    <source>
        <dbReference type="ARBA" id="ARBA00022448"/>
    </source>
</evidence>
<dbReference type="Gene3D" id="1.20.1110.10">
    <property type="entry name" value="Calcium-transporting ATPase, transmembrane domain"/>
    <property type="match status" value="1"/>
</dbReference>
<dbReference type="InterPro" id="IPR023299">
    <property type="entry name" value="ATPase_P-typ_cyto_dom_N"/>
</dbReference>
<dbReference type="Gene3D" id="3.40.50.1000">
    <property type="entry name" value="HAD superfamily/HAD-like"/>
    <property type="match status" value="2"/>
</dbReference>
<keyword evidence="4" id="KW-0813">Transport</keyword>
<feature type="binding site" evidence="17">
    <location>
        <position position="774"/>
    </location>
    <ligand>
        <name>ATP</name>
        <dbReference type="ChEBI" id="CHEBI:30616"/>
    </ligand>
</feature>
<keyword evidence="12" id="KW-0445">Lipid transport</keyword>
<dbReference type="GO" id="GO:0005802">
    <property type="term" value="C:trans-Golgi network"/>
    <property type="evidence" value="ECO:0007669"/>
    <property type="project" value="TreeGrafter"/>
</dbReference>
<feature type="binding site" evidence="17">
    <location>
        <position position="577"/>
    </location>
    <ligand>
        <name>ATP</name>
        <dbReference type="ChEBI" id="CHEBI:30616"/>
    </ligand>
</feature>
<dbReference type="GO" id="GO:0005886">
    <property type="term" value="C:plasma membrane"/>
    <property type="evidence" value="ECO:0007669"/>
    <property type="project" value="TreeGrafter"/>
</dbReference>
<dbReference type="PANTHER" id="PTHR24092:SF5">
    <property type="entry name" value="PHOSPHOLIPID-TRANSPORTING ATPASE"/>
    <property type="match status" value="1"/>
</dbReference>
<feature type="binding site" evidence="18">
    <location>
        <position position="798"/>
    </location>
    <ligand>
        <name>Mg(2+)</name>
        <dbReference type="ChEBI" id="CHEBI:18420"/>
    </ligand>
</feature>
<dbReference type="Pfam" id="PF16212">
    <property type="entry name" value="PhoLip_ATPase_C"/>
    <property type="match status" value="1"/>
</dbReference>
<feature type="transmembrane region" description="Helical" evidence="19">
    <location>
        <begin position="1016"/>
        <end position="1040"/>
    </location>
</feature>
<evidence type="ECO:0000256" key="14">
    <source>
        <dbReference type="ARBA" id="ARBA00034036"/>
    </source>
</evidence>
<dbReference type="InterPro" id="IPR018303">
    <property type="entry name" value="ATPase_P-typ_P_site"/>
</dbReference>
<feature type="domain" description="P-type ATPase C-terminal" evidence="22">
    <location>
        <begin position="821"/>
        <end position="1020"/>
    </location>
</feature>
<dbReference type="NCBIfam" id="TIGR01494">
    <property type="entry name" value="ATPase_P-type"/>
    <property type="match status" value="2"/>
</dbReference>
<feature type="transmembrane region" description="Helical" evidence="19">
    <location>
        <begin position="959"/>
        <end position="981"/>
    </location>
</feature>
<dbReference type="InterPro" id="IPR036412">
    <property type="entry name" value="HAD-like_sf"/>
</dbReference>
<feature type="transmembrane region" description="Helical" evidence="19">
    <location>
        <begin position="850"/>
        <end position="877"/>
    </location>
</feature>
<evidence type="ECO:0000256" key="18">
    <source>
        <dbReference type="PIRSR" id="PIRSR606539-3"/>
    </source>
</evidence>
<comment type="catalytic activity">
    <reaction evidence="15">
        <text>a 1,2-diacyl-sn-glycero-3-phosphoethanolamine(out) + ATP + H2O = a 1,2-diacyl-sn-glycero-3-phosphoethanolamine(in) + ADP + phosphate + H(+)</text>
        <dbReference type="Rhea" id="RHEA:66132"/>
        <dbReference type="ChEBI" id="CHEBI:15377"/>
        <dbReference type="ChEBI" id="CHEBI:15378"/>
        <dbReference type="ChEBI" id="CHEBI:30616"/>
        <dbReference type="ChEBI" id="CHEBI:43474"/>
        <dbReference type="ChEBI" id="CHEBI:64612"/>
        <dbReference type="ChEBI" id="CHEBI:456216"/>
    </reaction>
    <physiologicalReaction direction="left-to-right" evidence="15">
        <dbReference type="Rhea" id="RHEA:66133"/>
    </physiologicalReaction>
</comment>
<comment type="catalytic activity">
    <reaction evidence="14 19">
        <text>ATP + H2O + phospholipidSide 1 = ADP + phosphate + phospholipidSide 2.</text>
        <dbReference type="EC" id="7.6.2.1"/>
    </reaction>
</comment>
<dbReference type="EC" id="7.6.2.1" evidence="19"/>
<dbReference type="GO" id="GO:0005524">
    <property type="term" value="F:ATP binding"/>
    <property type="evidence" value="ECO:0007669"/>
    <property type="project" value="UniProtKB-UniRule"/>
</dbReference>
<protein>
    <recommendedName>
        <fullName evidence="19">Phospholipid-transporting ATPase</fullName>
        <ecNumber evidence="19">7.6.2.1</ecNumber>
    </recommendedName>
</protein>
<reference evidence="23" key="1">
    <citation type="journal article" date="2015" name="Parasitol. Res.">
        <title>Morphological and molecular characterization of Nosema pernyi, a microsporidian parasite in Antheraea pernyi.</title>
        <authorList>
            <person name="Wang Y."/>
            <person name="Liu W."/>
            <person name="Jiang Y."/>
            <person name="Huang L."/>
            <person name="Irfan M."/>
            <person name="Shi S."/>
            <person name="Yang R."/>
            <person name="Qin L."/>
        </authorList>
    </citation>
    <scope>NUCLEOTIDE SEQUENCE</scope>
</reference>
<evidence type="ECO:0000256" key="7">
    <source>
        <dbReference type="ARBA" id="ARBA00022741"/>
    </source>
</evidence>
<feature type="binding site" evidence="17">
    <location>
        <position position="606"/>
    </location>
    <ligand>
        <name>ATP</name>
        <dbReference type="ChEBI" id="CHEBI:30616"/>
    </ligand>
</feature>
<feature type="binding site" evidence="17">
    <location>
        <position position="513"/>
    </location>
    <ligand>
        <name>ATP</name>
        <dbReference type="ChEBI" id="CHEBI:30616"/>
    </ligand>
</feature>
<dbReference type="Gene3D" id="3.40.1110.10">
    <property type="entry name" value="Calcium-transporting ATPase, cytoplasmic domain N"/>
    <property type="match status" value="2"/>
</dbReference>
<evidence type="ECO:0000256" key="9">
    <source>
        <dbReference type="ARBA" id="ARBA00022842"/>
    </source>
</evidence>
<evidence type="ECO:0000256" key="5">
    <source>
        <dbReference type="ARBA" id="ARBA00022692"/>
    </source>
</evidence>
<dbReference type="PRINTS" id="PR00119">
    <property type="entry name" value="CATATPASE"/>
</dbReference>
<feature type="binding site" evidence="18">
    <location>
        <position position="422"/>
    </location>
    <ligand>
        <name>Mg(2+)</name>
        <dbReference type="ChEBI" id="CHEBI:18420"/>
    </ligand>
</feature>
<feature type="coiled-coil region" evidence="20">
    <location>
        <begin position="624"/>
        <end position="651"/>
    </location>
</feature>
<feature type="active site" description="4-aspartylphosphate intermediate" evidence="16">
    <location>
        <position position="422"/>
    </location>
</feature>
<dbReference type="Pfam" id="PF13246">
    <property type="entry name" value="Cation_ATPase"/>
    <property type="match status" value="1"/>
</dbReference>
<evidence type="ECO:0000256" key="6">
    <source>
        <dbReference type="ARBA" id="ARBA00022723"/>
    </source>
</evidence>
<feature type="binding site" evidence="17">
    <location>
        <position position="686"/>
    </location>
    <ligand>
        <name>ATP</name>
        <dbReference type="ChEBI" id="CHEBI:30616"/>
    </ligand>
</feature>
<feature type="binding site" evidence="17">
    <location>
        <position position="555"/>
    </location>
    <ligand>
        <name>ATP</name>
        <dbReference type="ChEBI" id="CHEBI:30616"/>
    </ligand>
</feature>
<dbReference type="InterPro" id="IPR023214">
    <property type="entry name" value="HAD_sf"/>
</dbReference>
<evidence type="ECO:0000256" key="1">
    <source>
        <dbReference type="ARBA" id="ARBA00001946"/>
    </source>
</evidence>
<keyword evidence="11 19" id="KW-1133">Transmembrane helix</keyword>
<dbReference type="PROSITE" id="PS00154">
    <property type="entry name" value="ATPASE_E1_E2"/>
    <property type="match status" value="1"/>
</dbReference>
<evidence type="ECO:0000259" key="22">
    <source>
        <dbReference type="Pfam" id="PF16212"/>
    </source>
</evidence>
<dbReference type="SUPFAM" id="SSF81665">
    <property type="entry name" value="Calcium ATPase, transmembrane domain M"/>
    <property type="match status" value="1"/>
</dbReference>
<dbReference type="Gene3D" id="2.70.150.10">
    <property type="entry name" value="Calcium-transporting ATPase, cytoplasmic transduction domain A"/>
    <property type="match status" value="2"/>
</dbReference>
<name>A0A0N6W8E0_9MICR</name>
<evidence type="ECO:0000256" key="19">
    <source>
        <dbReference type="RuleBase" id="RU362033"/>
    </source>
</evidence>
<dbReference type="GO" id="GO:0006897">
    <property type="term" value="P:endocytosis"/>
    <property type="evidence" value="ECO:0007669"/>
    <property type="project" value="TreeGrafter"/>
</dbReference>
<dbReference type="FunFam" id="3.40.50.1000:FF:000009">
    <property type="entry name" value="Phospholipid-transporting ATPase"/>
    <property type="match status" value="1"/>
</dbReference>
<organism evidence="23">
    <name type="scientific">Nosema pernyi</name>
    <dbReference type="NCBI Taxonomy" id="1112939"/>
    <lineage>
        <taxon>Eukaryota</taxon>
        <taxon>Fungi</taxon>
        <taxon>Fungi incertae sedis</taxon>
        <taxon>Microsporidia</taxon>
        <taxon>Nosematidae</taxon>
        <taxon>Nosema</taxon>
    </lineage>
</organism>
<dbReference type="InterPro" id="IPR044492">
    <property type="entry name" value="P_typ_ATPase_HD_dom"/>
</dbReference>
<comment type="cofactor">
    <cofactor evidence="1 18">
        <name>Mg(2+)</name>
        <dbReference type="ChEBI" id="CHEBI:18420"/>
    </cofactor>
</comment>
<feature type="domain" description="P-type ATPase A" evidence="21">
    <location>
        <begin position="59"/>
        <end position="94"/>
    </location>
</feature>
<dbReference type="InterPro" id="IPR023298">
    <property type="entry name" value="ATPase_P-typ_TM_dom_sf"/>
</dbReference>
<evidence type="ECO:0000256" key="17">
    <source>
        <dbReference type="PIRSR" id="PIRSR606539-2"/>
    </source>
</evidence>
<feature type="binding site" evidence="17">
    <location>
        <position position="687"/>
    </location>
    <ligand>
        <name>ATP</name>
        <dbReference type="ChEBI" id="CHEBI:30616"/>
    </ligand>
</feature>
<comment type="similarity">
    <text evidence="3 19">Belongs to the cation transport ATPase (P-type) (TC 3.A.3) family. Type IV subfamily.</text>
</comment>
<evidence type="ECO:0000259" key="21">
    <source>
        <dbReference type="Pfam" id="PF00122"/>
    </source>
</evidence>
<feature type="binding site" evidence="17">
    <location>
        <position position="424"/>
    </location>
    <ligand>
        <name>ATP</name>
        <dbReference type="ChEBI" id="CHEBI:30616"/>
    </ligand>
</feature>
<dbReference type="GO" id="GO:0140326">
    <property type="term" value="F:ATPase-coupled intramembrane lipid transporter activity"/>
    <property type="evidence" value="ECO:0007669"/>
    <property type="project" value="UniProtKB-EC"/>
</dbReference>
<keyword evidence="13 19" id="KW-0472">Membrane</keyword>
<evidence type="ECO:0000256" key="15">
    <source>
        <dbReference type="ARBA" id="ARBA00049128"/>
    </source>
</evidence>
<evidence type="ECO:0000256" key="2">
    <source>
        <dbReference type="ARBA" id="ARBA00004337"/>
    </source>
</evidence>
<dbReference type="AlphaFoldDB" id="A0A0N6W8E0"/>
<dbReference type="GO" id="GO:0010008">
    <property type="term" value="C:endosome membrane"/>
    <property type="evidence" value="ECO:0007669"/>
    <property type="project" value="UniProtKB-SubCell"/>
</dbReference>
<accession>A0A0N6W8E0</accession>
<feature type="transmembrane region" description="Helical" evidence="19">
    <location>
        <begin position="988"/>
        <end position="1010"/>
    </location>
</feature>
<keyword evidence="7 17" id="KW-0547">Nucleotide-binding</keyword>
<dbReference type="SFLD" id="SFLDF00027">
    <property type="entry name" value="p-type_atpase"/>
    <property type="match status" value="1"/>
</dbReference>
<comment type="subcellular location">
    <subcellularLocation>
        <location evidence="2">Endosome membrane</location>
        <topology evidence="2">Multi-pass membrane protein</topology>
    </subcellularLocation>
    <subcellularLocation>
        <location evidence="19">Membrane</location>
        <topology evidence="19">Multi-pass membrane protein</topology>
    </subcellularLocation>
</comment>
<dbReference type="InterPro" id="IPR006539">
    <property type="entry name" value="P-type_ATPase_IV"/>
</dbReference>
<keyword evidence="6 18" id="KW-0479">Metal-binding</keyword>
<keyword evidence="5 19" id="KW-0812">Transmembrane</keyword>
<evidence type="ECO:0000256" key="10">
    <source>
        <dbReference type="ARBA" id="ARBA00022967"/>
    </source>
</evidence>
<evidence type="ECO:0000256" key="12">
    <source>
        <dbReference type="ARBA" id="ARBA00023055"/>
    </source>
</evidence>
<feature type="binding site" evidence="17">
    <location>
        <position position="423"/>
    </location>
    <ligand>
        <name>ATP</name>
        <dbReference type="ChEBI" id="CHEBI:30616"/>
    </ligand>
</feature>
<feature type="binding site" evidence="18">
    <location>
        <position position="424"/>
    </location>
    <ligand>
        <name>Mg(2+)</name>
        <dbReference type="ChEBI" id="CHEBI:18420"/>
    </ligand>
</feature>
<dbReference type="Pfam" id="PF00122">
    <property type="entry name" value="E1-E2_ATPase"/>
    <property type="match status" value="1"/>
</dbReference>
<dbReference type="GO" id="GO:0006890">
    <property type="term" value="P:retrograde vesicle-mediated transport, Golgi to endoplasmic reticulum"/>
    <property type="evidence" value="ECO:0007669"/>
    <property type="project" value="TreeGrafter"/>
</dbReference>
<dbReference type="InterPro" id="IPR059000">
    <property type="entry name" value="ATPase_P-type_domA"/>
</dbReference>
<dbReference type="GO" id="GO:0000287">
    <property type="term" value="F:magnesium ion binding"/>
    <property type="evidence" value="ECO:0007669"/>
    <property type="project" value="UniProtKB-UniRule"/>
</dbReference>
<dbReference type="SUPFAM" id="SSF56784">
    <property type="entry name" value="HAD-like"/>
    <property type="match status" value="1"/>
</dbReference>
<feature type="binding site" evidence="18">
    <location>
        <position position="794"/>
    </location>
    <ligand>
        <name>Mg(2+)</name>
        <dbReference type="ChEBI" id="CHEBI:18420"/>
    </ligand>
</feature>
<feature type="binding site" evidence="17">
    <location>
        <position position="688"/>
    </location>
    <ligand>
        <name>ATP</name>
        <dbReference type="ChEBI" id="CHEBI:30616"/>
    </ligand>
</feature>
<feature type="binding site" evidence="17">
    <location>
        <position position="797"/>
    </location>
    <ligand>
        <name>ATP</name>
        <dbReference type="ChEBI" id="CHEBI:30616"/>
    </ligand>
</feature>
<dbReference type="InterPro" id="IPR008250">
    <property type="entry name" value="ATPase_P-typ_transduc_dom_A_sf"/>
</dbReference>
<dbReference type="PANTHER" id="PTHR24092">
    <property type="entry name" value="PROBABLE PHOSPHOLIPID-TRANSPORTING ATPASE"/>
    <property type="match status" value="1"/>
</dbReference>
<dbReference type="SFLD" id="SFLDG00002">
    <property type="entry name" value="C1.7:_P-type_atpase_like"/>
    <property type="match status" value="1"/>
</dbReference>
<evidence type="ECO:0000313" key="23">
    <source>
        <dbReference type="EMBL" id="AJA32519.1"/>
    </source>
</evidence>
<sequence>MIAVTQCFDRFAVGSPISSIGPWVLVLCICLFKEGVEDYKRYERDKVLNNQMYIKYDLGKFKKIRSMDIQVGDIILLQKGERVPADMVLLKTSDVSGQLFIKTDQLDGETDWKVRSTVPFIHNGDLSLLEKIKIMAESPNKEIYNFHGSITVENFDMNEIEFEDTSKKGIFNFLIKFFEKKEEARPEEEENVDPTIYDWVYKKAGEDGGIGAILIDEEIPGHEILEEENVDKNSIKNLPGSPIKANKNLNIDDNNKIDNSNKSSNPEILETVPIKDNTGVHGLTLENMIWSNTLITTSSALGLVVYTGNDTRAMMNTSKPRNKSGIFDMEINAYSKFLGGTSACLALLFTYLKGEVDQKSLVFIKFIVLFSSIIPISLKITIDMARYVYAYDITNNESIKGTVVRNSNVPEELGRISYFLSDKTGTLTKNEMEMKRVHIGTALFSEDTFHTMKNNLMVFLNKKTEEKQIFGRNKRDIYSRTYDAVEALSICHNVTPVTSEDGTVSYQASSPDEIAIVQWTESVGMRLVERQKTKIIIENPQKELQEYEILYIFPFTSETKRMGIIVRNSNTILLIVKGADAVMHKLTIRNEWCEEEVENMAREGLRTLIIAKRILTTTEFDDFDKAYTKAKASLENRNEQIEEAMKSIEKDLNVVGLTGVEDKLQDDVKITLETLRNAGIKIWMLTGDKIETAITITVSSRILTKDSFYAVLENLEDSDSLNRKFKEIERSSYNSLIVDGTTMSLILEYAFDRFIEYASKMDVVVGCRFSPTQKALVARHLKNKTKKTVCCIGDGGNDVSMITEANIGIGIVGKEGNQASLAADYSILKFCNVTELILWHGRNSYKSSSILAYLIIHRGTILSVLQGLFCSFIKFIPFNLYKGIILIAFVSLYTFFPIFSTAFTSDVTKETARKFPEIYKELLENTLLSIKEFAAWNVMSFYQGTAIMIITLWSKQELFAISTITFTSLIINEILMVLLTVSRINKYVIVSCLVSIFIYMLSFTLFRHYFYLDQPIYIFIPKVLLINLIAISLMLIKWAIGYYRPDTSSKLESSQV</sequence>
<evidence type="ECO:0000256" key="11">
    <source>
        <dbReference type="ARBA" id="ARBA00022989"/>
    </source>
</evidence>
<dbReference type="SUPFAM" id="SSF81660">
    <property type="entry name" value="Metal cation-transporting ATPase, ATP-binding domain N"/>
    <property type="match status" value="1"/>
</dbReference>
<evidence type="ECO:0000256" key="3">
    <source>
        <dbReference type="ARBA" id="ARBA00008109"/>
    </source>
</evidence>
<evidence type="ECO:0000256" key="8">
    <source>
        <dbReference type="ARBA" id="ARBA00022840"/>
    </source>
</evidence>
<dbReference type="GO" id="GO:0016887">
    <property type="term" value="F:ATP hydrolysis activity"/>
    <property type="evidence" value="ECO:0007669"/>
    <property type="project" value="InterPro"/>
</dbReference>
<dbReference type="SFLD" id="SFLDS00003">
    <property type="entry name" value="Haloacid_Dehalogenase"/>
    <property type="match status" value="1"/>
</dbReference>
<evidence type="ECO:0000256" key="13">
    <source>
        <dbReference type="ARBA" id="ARBA00023136"/>
    </source>
</evidence>
<dbReference type="InterPro" id="IPR001757">
    <property type="entry name" value="P_typ_ATPase"/>
</dbReference>
<dbReference type="EMBL" id="KJ210791">
    <property type="protein sequence ID" value="AJA32519.1"/>
    <property type="molecule type" value="mRNA"/>
</dbReference>
<dbReference type="GO" id="GO:0045332">
    <property type="term" value="P:phospholipid translocation"/>
    <property type="evidence" value="ECO:0007669"/>
    <property type="project" value="TreeGrafter"/>
</dbReference>
<keyword evidence="8 17" id="KW-0067">ATP-binding</keyword>
<feature type="binding site" evidence="17">
    <location>
        <position position="768"/>
    </location>
    <ligand>
        <name>ATP</name>
        <dbReference type="ChEBI" id="CHEBI:30616"/>
    </ligand>
</feature>
<dbReference type="NCBIfam" id="TIGR01652">
    <property type="entry name" value="ATPase-Plipid"/>
    <property type="match status" value="1"/>
</dbReference>
<feature type="binding site" evidence="17">
    <location>
        <position position="798"/>
    </location>
    <ligand>
        <name>ATP</name>
        <dbReference type="ChEBI" id="CHEBI:30616"/>
    </ligand>
</feature>